<keyword evidence="8 18" id="KW-0812">Transmembrane</keyword>
<keyword evidence="23" id="KW-1185">Reference proteome</keyword>
<comment type="similarity">
    <text evidence="2">Belongs to the CpsD/CapB family.</text>
</comment>
<evidence type="ECO:0000256" key="10">
    <source>
        <dbReference type="ARBA" id="ARBA00022777"/>
    </source>
</evidence>
<dbReference type="EC" id="2.7.10.2" evidence="4"/>
<dbReference type="NCBIfam" id="TIGR01007">
    <property type="entry name" value="eps_fam"/>
    <property type="match status" value="1"/>
</dbReference>
<dbReference type="GO" id="GO:0004715">
    <property type="term" value="F:non-membrane spanning protein tyrosine kinase activity"/>
    <property type="evidence" value="ECO:0007669"/>
    <property type="project" value="UniProtKB-EC"/>
</dbReference>
<proteinExistence type="inferred from homology"/>
<dbReference type="PANTHER" id="PTHR32309">
    <property type="entry name" value="TYROSINE-PROTEIN KINASE"/>
    <property type="match status" value="1"/>
</dbReference>
<evidence type="ECO:0000256" key="2">
    <source>
        <dbReference type="ARBA" id="ARBA00007316"/>
    </source>
</evidence>
<comment type="subcellular location">
    <subcellularLocation>
        <location evidence="1">Cell inner membrane</location>
        <topology evidence="1">Multi-pass membrane protein</topology>
    </subcellularLocation>
</comment>
<evidence type="ECO:0000256" key="4">
    <source>
        <dbReference type="ARBA" id="ARBA00011903"/>
    </source>
</evidence>
<keyword evidence="9" id="KW-0547">Nucleotide-binding</keyword>
<dbReference type="InterPro" id="IPR003856">
    <property type="entry name" value="LPS_length_determ_N"/>
</dbReference>
<comment type="caution">
    <text evidence="22">The sequence shown here is derived from an EMBL/GenBank/DDBJ whole genome shotgun (WGS) entry which is preliminary data.</text>
</comment>
<feature type="compositionally biased region" description="Basic and acidic residues" evidence="17">
    <location>
        <begin position="29"/>
        <end position="38"/>
    </location>
</feature>
<dbReference type="Proteomes" id="UP000473278">
    <property type="component" value="Unassembled WGS sequence"/>
</dbReference>
<keyword evidence="10 22" id="KW-0418">Kinase</keyword>
<keyword evidence="6" id="KW-0997">Cell inner membrane</keyword>
<evidence type="ECO:0000256" key="6">
    <source>
        <dbReference type="ARBA" id="ARBA00022519"/>
    </source>
</evidence>
<dbReference type="EMBL" id="JAALLT010000002">
    <property type="protein sequence ID" value="NGP75934.1"/>
    <property type="molecule type" value="Genomic_DNA"/>
</dbReference>
<evidence type="ECO:0000259" key="21">
    <source>
        <dbReference type="Pfam" id="PF13807"/>
    </source>
</evidence>
<dbReference type="SUPFAM" id="SSF52540">
    <property type="entry name" value="P-loop containing nucleoside triphosphate hydrolases"/>
    <property type="match status" value="1"/>
</dbReference>
<evidence type="ECO:0000256" key="15">
    <source>
        <dbReference type="ARBA" id="ARBA00051245"/>
    </source>
</evidence>
<reference evidence="22 23" key="1">
    <citation type="submission" date="2020-02" db="EMBL/GenBank/DDBJ databases">
        <title>Balneolaceae bacterium YR4-1, complete genome.</title>
        <authorList>
            <person name="Li Y."/>
            <person name="Wu S."/>
        </authorList>
    </citation>
    <scope>NUCLEOTIDE SEQUENCE [LARGE SCALE GENOMIC DNA]</scope>
    <source>
        <strain evidence="22 23">YR4-1</strain>
    </source>
</reference>
<feature type="transmembrane region" description="Helical" evidence="18">
    <location>
        <begin position="498"/>
        <end position="517"/>
    </location>
</feature>
<dbReference type="AlphaFoldDB" id="A0A6M1SXS3"/>
<dbReference type="Pfam" id="PF02706">
    <property type="entry name" value="Wzz"/>
    <property type="match status" value="1"/>
</dbReference>
<evidence type="ECO:0000256" key="17">
    <source>
        <dbReference type="SAM" id="MobiDB-lite"/>
    </source>
</evidence>
<feature type="transmembrane region" description="Helical" evidence="18">
    <location>
        <begin position="57"/>
        <end position="77"/>
    </location>
</feature>
<keyword evidence="13 18" id="KW-0472">Membrane</keyword>
<accession>A0A6M1SXS3</accession>
<feature type="domain" description="AAA" evidence="20">
    <location>
        <begin position="601"/>
        <end position="763"/>
    </location>
</feature>
<dbReference type="Gene3D" id="3.40.50.300">
    <property type="entry name" value="P-loop containing nucleotide triphosphate hydrolases"/>
    <property type="match status" value="1"/>
</dbReference>
<evidence type="ECO:0000256" key="11">
    <source>
        <dbReference type="ARBA" id="ARBA00022840"/>
    </source>
</evidence>
<keyword evidence="11" id="KW-0067">ATP-binding</keyword>
<dbReference type="CDD" id="cd05387">
    <property type="entry name" value="BY-kinase"/>
    <property type="match status" value="1"/>
</dbReference>
<dbReference type="InterPro" id="IPR025669">
    <property type="entry name" value="AAA_dom"/>
</dbReference>
<feature type="region of interest" description="Disordered" evidence="17">
    <location>
        <begin position="1"/>
        <end position="38"/>
    </location>
</feature>
<dbReference type="Pfam" id="PF13807">
    <property type="entry name" value="GNVR"/>
    <property type="match status" value="1"/>
</dbReference>
<evidence type="ECO:0000259" key="20">
    <source>
        <dbReference type="Pfam" id="PF13614"/>
    </source>
</evidence>
<dbReference type="PANTHER" id="PTHR32309:SF13">
    <property type="entry name" value="FERRIC ENTEROBACTIN TRANSPORT PROTEIN FEPE"/>
    <property type="match status" value="1"/>
</dbReference>
<keyword evidence="5" id="KW-1003">Cell membrane</keyword>
<evidence type="ECO:0000256" key="1">
    <source>
        <dbReference type="ARBA" id="ARBA00004429"/>
    </source>
</evidence>
<organism evidence="22 23">
    <name type="scientific">Halalkalibaculum roseum</name>
    <dbReference type="NCBI Taxonomy" id="2709311"/>
    <lineage>
        <taxon>Bacteria</taxon>
        <taxon>Pseudomonadati</taxon>
        <taxon>Balneolota</taxon>
        <taxon>Balneolia</taxon>
        <taxon>Balneolales</taxon>
        <taxon>Balneolaceae</taxon>
        <taxon>Halalkalibaculum</taxon>
    </lineage>
</organism>
<gene>
    <name evidence="22" type="ORF">G3570_04765</name>
</gene>
<feature type="coiled-coil region" evidence="16">
    <location>
        <begin position="224"/>
        <end position="426"/>
    </location>
</feature>
<dbReference type="InterPro" id="IPR032807">
    <property type="entry name" value="GNVR"/>
</dbReference>
<protein>
    <recommendedName>
        <fullName evidence="4">non-specific protein-tyrosine kinase</fullName>
        <ecNumber evidence="4">2.7.10.2</ecNumber>
    </recommendedName>
</protein>
<evidence type="ECO:0000256" key="3">
    <source>
        <dbReference type="ARBA" id="ARBA00008883"/>
    </source>
</evidence>
<evidence type="ECO:0000256" key="14">
    <source>
        <dbReference type="ARBA" id="ARBA00023137"/>
    </source>
</evidence>
<evidence type="ECO:0000256" key="8">
    <source>
        <dbReference type="ARBA" id="ARBA00022692"/>
    </source>
</evidence>
<evidence type="ECO:0000256" key="16">
    <source>
        <dbReference type="SAM" id="Coils"/>
    </source>
</evidence>
<evidence type="ECO:0000256" key="5">
    <source>
        <dbReference type="ARBA" id="ARBA00022475"/>
    </source>
</evidence>
<evidence type="ECO:0000256" key="18">
    <source>
        <dbReference type="SAM" id="Phobius"/>
    </source>
</evidence>
<sequence length="803" mass="90753">MSPDEKHSNKNYNNGYFGNGHPLNGYRGEPNRGRSEAQDPDEIDLKRLFYTLWNNKWIIIASVVLCSVLAGVVAYSVTPIYRSEGSMLIKDSGNKLSSMGGDNGLASMLSSTYGIGMGSTIANELQILQSRNLSMEMADSMMQLQVMRNGRQFPVLFTEYPDDSTMVEQDVIAKRLRDSFSFSRSDREADLVTVAFESPSPLEAAFAVNLSMDIYSDLSTRQNRLAANAAVEFLENERTRIEDRLNTVEQRLREFMNREQLVQVDAQTEKLIERMAEMESRRQEARVKLVAVTSAIEQYEERLNSIKPGLAGQYADAIGPNMTRLQYQLAELEIEKMQLLANNPGLQNQETPTGKLAELNDKITFYRDRIEELTGNLVEQSDQYLGFLGSADGNVAETITELNRKLIELKIEQQQYQSQVEVLDEQLAEQRAFFDNLPDNMIELARLKRDVTINEELYLTVSKQFAEMSLWEQTQFGLGRPVDDGFIPEDPVQPNKKLYVLVGFILGGILSVGYIFVREAFNTKIDSIEKLKEYELPLLSVIPSFDKFVEEHHDGKDTVTLNGQEVSTSLVSLLMSDSAEAESFRRLQSNIIFANPDKDLKTILVTSSRQGEGKTTVASNLAIVMAEAGYKVAMVDADLRRPRIHKQFGLNWSPGVFDVVFEGATVQEALKPTLLDNLHVLPAGQEPPNAAALTQSSAFMGMIDELKETFDYVIIDTPPFGIITDASALIRKTDGVIAVARFNQTNEPELEHLLENLDQVHAHVLGTVLTDFNYKQTRDYRYNFYYHRDMYEDYAKYDYKGTR</sequence>
<dbReference type="GO" id="GO:0005886">
    <property type="term" value="C:plasma membrane"/>
    <property type="evidence" value="ECO:0007669"/>
    <property type="project" value="UniProtKB-SubCell"/>
</dbReference>
<evidence type="ECO:0000256" key="7">
    <source>
        <dbReference type="ARBA" id="ARBA00022679"/>
    </source>
</evidence>
<comment type="catalytic activity">
    <reaction evidence="15">
        <text>L-tyrosyl-[protein] + ATP = O-phospho-L-tyrosyl-[protein] + ADP + H(+)</text>
        <dbReference type="Rhea" id="RHEA:10596"/>
        <dbReference type="Rhea" id="RHEA-COMP:10136"/>
        <dbReference type="Rhea" id="RHEA-COMP:20101"/>
        <dbReference type="ChEBI" id="CHEBI:15378"/>
        <dbReference type="ChEBI" id="CHEBI:30616"/>
        <dbReference type="ChEBI" id="CHEBI:46858"/>
        <dbReference type="ChEBI" id="CHEBI:61978"/>
        <dbReference type="ChEBI" id="CHEBI:456216"/>
        <dbReference type="EC" id="2.7.10.2"/>
    </reaction>
</comment>
<evidence type="ECO:0000256" key="13">
    <source>
        <dbReference type="ARBA" id="ARBA00023136"/>
    </source>
</evidence>
<evidence type="ECO:0000256" key="12">
    <source>
        <dbReference type="ARBA" id="ARBA00022989"/>
    </source>
</evidence>
<dbReference type="InterPro" id="IPR005702">
    <property type="entry name" value="Wzc-like_C"/>
</dbReference>
<dbReference type="InterPro" id="IPR050445">
    <property type="entry name" value="Bact_polysacc_biosynth/exp"/>
</dbReference>
<keyword evidence="14" id="KW-0829">Tyrosine-protein kinase</keyword>
<keyword evidence="12 18" id="KW-1133">Transmembrane helix</keyword>
<feature type="domain" description="Tyrosine-protein kinase G-rich" evidence="21">
    <location>
        <begin position="445"/>
        <end position="520"/>
    </location>
</feature>
<comment type="similarity">
    <text evidence="3">Belongs to the etk/wzc family.</text>
</comment>
<evidence type="ECO:0000256" key="9">
    <source>
        <dbReference type="ARBA" id="ARBA00022741"/>
    </source>
</evidence>
<evidence type="ECO:0000313" key="23">
    <source>
        <dbReference type="Proteomes" id="UP000473278"/>
    </source>
</evidence>
<dbReference type="Pfam" id="PF13614">
    <property type="entry name" value="AAA_31"/>
    <property type="match status" value="1"/>
</dbReference>
<dbReference type="InterPro" id="IPR027417">
    <property type="entry name" value="P-loop_NTPase"/>
</dbReference>
<name>A0A6M1SXS3_9BACT</name>
<keyword evidence="7 22" id="KW-0808">Transferase</keyword>
<feature type="compositionally biased region" description="Low complexity" evidence="17">
    <location>
        <begin position="10"/>
        <end position="20"/>
    </location>
</feature>
<evidence type="ECO:0000313" key="22">
    <source>
        <dbReference type="EMBL" id="NGP75934.1"/>
    </source>
</evidence>
<evidence type="ECO:0000259" key="19">
    <source>
        <dbReference type="Pfam" id="PF02706"/>
    </source>
</evidence>
<dbReference type="GO" id="GO:0005524">
    <property type="term" value="F:ATP binding"/>
    <property type="evidence" value="ECO:0007669"/>
    <property type="project" value="UniProtKB-KW"/>
</dbReference>
<keyword evidence="16" id="KW-0175">Coiled coil</keyword>
<dbReference type="RefSeq" id="WP_165139839.1">
    <property type="nucleotide sequence ID" value="NZ_JAALLT010000002.1"/>
</dbReference>
<feature type="domain" description="Polysaccharide chain length determinant N-terminal" evidence="19">
    <location>
        <begin position="41"/>
        <end position="139"/>
    </location>
</feature>